<dbReference type="CDD" id="cd00082">
    <property type="entry name" value="HisKA"/>
    <property type="match status" value="1"/>
</dbReference>
<dbReference type="Proteomes" id="UP000199652">
    <property type="component" value="Unassembled WGS sequence"/>
</dbReference>
<evidence type="ECO:0000256" key="4">
    <source>
        <dbReference type="ARBA" id="ARBA00018672"/>
    </source>
</evidence>
<evidence type="ECO:0000256" key="2">
    <source>
        <dbReference type="ARBA" id="ARBA00006402"/>
    </source>
</evidence>
<dbReference type="Gene3D" id="3.30.450.40">
    <property type="match status" value="1"/>
</dbReference>
<dbReference type="FunFam" id="3.30.565.10:FF:000010">
    <property type="entry name" value="Sensor histidine kinase RcsC"/>
    <property type="match status" value="1"/>
</dbReference>
<evidence type="ECO:0000256" key="10">
    <source>
        <dbReference type="PROSITE-ProRule" id="PRU00169"/>
    </source>
</evidence>
<dbReference type="InterPro" id="IPR036890">
    <property type="entry name" value="HATPase_C_sf"/>
</dbReference>
<name>A0A1H3FA16_EUBBA</name>
<dbReference type="Pfam" id="PF02518">
    <property type="entry name" value="HATPase_c"/>
    <property type="match status" value="1"/>
</dbReference>
<dbReference type="RefSeq" id="WP_090244936.1">
    <property type="nucleotide sequence ID" value="NZ_FNOU01000009.1"/>
</dbReference>
<dbReference type="PROSITE" id="PS50110">
    <property type="entry name" value="RESPONSE_REGULATORY"/>
    <property type="match status" value="1"/>
</dbReference>
<feature type="modified residue" description="4-aspartylphosphate" evidence="10">
    <location>
        <position position="506"/>
    </location>
</feature>
<keyword evidence="7" id="KW-0902">Two-component regulatory system</keyword>
<protein>
    <recommendedName>
        <fullName evidence="9">Circadian input-output histidine kinase CikA</fullName>
        <ecNumber evidence="3">2.7.13.3</ecNumber>
    </recommendedName>
    <alternativeName>
        <fullName evidence="4">Stage 0 sporulation protein A homolog</fullName>
    </alternativeName>
</protein>
<evidence type="ECO:0000256" key="6">
    <source>
        <dbReference type="ARBA" id="ARBA00022777"/>
    </source>
</evidence>
<keyword evidence="6 13" id="KW-0808">Transferase</keyword>
<dbReference type="InterPro" id="IPR003661">
    <property type="entry name" value="HisK_dim/P_dom"/>
</dbReference>
<evidence type="ECO:0000256" key="8">
    <source>
        <dbReference type="ARBA" id="ARBA00024867"/>
    </source>
</evidence>
<dbReference type="InterPro" id="IPR036097">
    <property type="entry name" value="HisK_dim/P_sf"/>
</dbReference>
<dbReference type="Gene3D" id="3.30.565.10">
    <property type="entry name" value="Histidine kinase-like ATPase, C-terminal domain"/>
    <property type="match status" value="1"/>
</dbReference>
<dbReference type="PANTHER" id="PTHR45339">
    <property type="entry name" value="HYBRID SIGNAL TRANSDUCTION HISTIDINE KINASE J"/>
    <property type="match status" value="1"/>
</dbReference>
<dbReference type="InterPro" id="IPR001789">
    <property type="entry name" value="Sig_transdc_resp-reg_receiver"/>
</dbReference>
<dbReference type="SUPFAM" id="SSF55874">
    <property type="entry name" value="ATPase domain of HSP90 chaperone/DNA topoisomerase II/histidine kinase"/>
    <property type="match status" value="1"/>
</dbReference>
<dbReference type="AlphaFoldDB" id="A0A1H3FA16"/>
<evidence type="ECO:0000256" key="3">
    <source>
        <dbReference type="ARBA" id="ARBA00012438"/>
    </source>
</evidence>
<evidence type="ECO:0000256" key="9">
    <source>
        <dbReference type="ARBA" id="ARBA00074306"/>
    </source>
</evidence>
<evidence type="ECO:0000259" key="11">
    <source>
        <dbReference type="PROSITE" id="PS50109"/>
    </source>
</evidence>
<gene>
    <name evidence="13" type="ORF">SAMN04488579_10977</name>
</gene>
<proteinExistence type="inferred from homology"/>
<dbReference type="SUPFAM" id="SSF47384">
    <property type="entry name" value="Homodimeric domain of signal transducing histidine kinase"/>
    <property type="match status" value="1"/>
</dbReference>
<accession>A0A1H3FA16</accession>
<keyword evidence="5 10" id="KW-0597">Phosphoprotein</keyword>
<dbReference type="SUPFAM" id="SSF55781">
    <property type="entry name" value="GAF domain-like"/>
    <property type="match status" value="1"/>
</dbReference>
<comment type="similarity">
    <text evidence="2">In the N-terminal section; belongs to the phytochrome family.</text>
</comment>
<evidence type="ECO:0000313" key="14">
    <source>
        <dbReference type="Proteomes" id="UP000199652"/>
    </source>
</evidence>
<comment type="catalytic activity">
    <reaction evidence="1">
        <text>ATP + protein L-histidine = ADP + protein N-phospho-L-histidine.</text>
        <dbReference type="EC" id="2.7.13.3"/>
    </reaction>
</comment>
<feature type="domain" description="Response regulatory" evidence="12">
    <location>
        <begin position="454"/>
        <end position="575"/>
    </location>
</feature>
<sequence>MKHASKEKTFERKMFESLYGSRNLDDGINNALALIGKEFYISRVYIFENSEDNQYGDNTYEWCADGVASQIDELQHMSYAEYGYDQLFAETGEFVCPDTSTLPDIQRELFESQSICATIQFAMFDKDKFCGFVGFDDCTSKRPDWNADGDELDGLIFLSQLLSLYLIKERNLRNAQRYQEKMKIALIAAEKATHSKSEFYSRMSHDMRTPMNGILGITQLSVGENDPEKLHEDMEKIRQSGVYMLSLINDTLDIQRIESGRMTLEPRVCKTEDLLTECLDMVQLSAKEKNVSLIIRANNANPSSYIRVDPIRVRQIVLNLLSNAIKFTPEGGRVVFSLEVLSRTEDMVHDKITISDTGVGMSRDFVENELFAPFMQEANEMTMKYAGSGLGLSIVKNLLDMMGATIEVDSEVGVGTTFTIYIDFEIVPESEVAESCKKETMHDEKYNDFLKGKHILLCEDHPLNAEIVMRMIQKAGGAVQWAKDGYESVAAFEHSSTHAFDLILMDIRMPKMDGLAATKAIRAQNRSDAKTIPIIAMSANAYPEDIEKSIDAGMNTHLAKPVNPRLLYDTLLEYLMGTIEPS</sequence>
<dbReference type="OrthoDB" id="9804263at2"/>
<evidence type="ECO:0000256" key="1">
    <source>
        <dbReference type="ARBA" id="ARBA00000085"/>
    </source>
</evidence>
<dbReference type="Gene3D" id="3.40.50.2300">
    <property type="match status" value="1"/>
</dbReference>
<dbReference type="GO" id="GO:0000155">
    <property type="term" value="F:phosphorelay sensor kinase activity"/>
    <property type="evidence" value="ECO:0007669"/>
    <property type="project" value="InterPro"/>
</dbReference>
<dbReference type="Gene3D" id="1.10.287.130">
    <property type="match status" value="1"/>
</dbReference>
<dbReference type="CDD" id="cd16922">
    <property type="entry name" value="HATPase_EvgS-ArcB-TorS-like"/>
    <property type="match status" value="1"/>
</dbReference>
<dbReference type="InterPro" id="IPR029016">
    <property type="entry name" value="GAF-like_dom_sf"/>
</dbReference>
<dbReference type="EC" id="2.7.13.3" evidence="3"/>
<feature type="domain" description="Histidine kinase" evidence="11">
    <location>
        <begin position="202"/>
        <end position="426"/>
    </location>
</feature>
<dbReference type="Pfam" id="PF00072">
    <property type="entry name" value="Response_reg"/>
    <property type="match status" value="1"/>
</dbReference>
<keyword evidence="6 13" id="KW-0418">Kinase</keyword>
<dbReference type="Pfam" id="PF00512">
    <property type="entry name" value="HisKA"/>
    <property type="match status" value="1"/>
</dbReference>
<reference evidence="14" key="1">
    <citation type="submission" date="2016-10" db="EMBL/GenBank/DDBJ databases">
        <authorList>
            <person name="Varghese N."/>
            <person name="Submissions S."/>
        </authorList>
    </citation>
    <scope>NUCLEOTIDE SEQUENCE [LARGE SCALE GENOMIC DNA]</scope>
    <source>
        <strain evidence="14">VPI 5359</strain>
    </source>
</reference>
<dbReference type="InterPro" id="IPR004358">
    <property type="entry name" value="Sig_transdc_His_kin-like_C"/>
</dbReference>
<evidence type="ECO:0000256" key="5">
    <source>
        <dbReference type="ARBA" id="ARBA00022553"/>
    </source>
</evidence>
<dbReference type="InterPro" id="IPR011006">
    <property type="entry name" value="CheY-like_superfamily"/>
</dbReference>
<dbReference type="SMART" id="SM00387">
    <property type="entry name" value="HATPase_c"/>
    <property type="match status" value="1"/>
</dbReference>
<organism evidence="13 14">
    <name type="scientific">Eubacterium barkeri</name>
    <name type="common">Clostridium barkeri</name>
    <dbReference type="NCBI Taxonomy" id="1528"/>
    <lineage>
        <taxon>Bacteria</taxon>
        <taxon>Bacillati</taxon>
        <taxon>Bacillota</taxon>
        <taxon>Clostridia</taxon>
        <taxon>Eubacteriales</taxon>
        <taxon>Eubacteriaceae</taxon>
        <taxon>Eubacterium</taxon>
    </lineage>
</organism>
<dbReference type="SMART" id="SM00448">
    <property type="entry name" value="REC"/>
    <property type="match status" value="1"/>
</dbReference>
<evidence type="ECO:0000259" key="12">
    <source>
        <dbReference type="PROSITE" id="PS50110"/>
    </source>
</evidence>
<dbReference type="PROSITE" id="PS50109">
    <property type="entry name" value="HIS_KIN"/>
    <property type="match status" value="1"/>
</dbReference>
<evidence type="ECO:0000313" key="13">
    <source>
        <dbReference type="EMBL" id="SDX87188.1"/>
    </source>
</evidence>
<dbReference type="InterPro" id="IPR005467">
    <property type="entry name" value="His_kinase_dom"/>
</dbReference>
<dbReference type="PRINTS" id="PR00344">
    <property type="entry name" value="BCTRLSENSOR"/>
</dbReference>
<dbReference type="CDD" id="cd17546">
    <property type="entry name" value="REC_hyHK_CKI1_RcsC-like"/>
    <property type="match status" value="1"/>
</dbReference>
<keyword evidence="14" id="KW-1185">Reference proteome</keyword>
<evidence type="ECO:0000256" key="7">
    <source>
        <dbReference type="ARBA" id="ARBA00023012"/>
    </source>
</evidence>
<dbReference type="SUPFAM" id="SSF52172">
    <property type="entry name" value="CheY-like"/>
    <property type="match status" value="1"/>
</dbReference>
<dbReference type="InterPro" id="IPR003594">
    <property type="entry name" value="HATPase_dom"/>
</dbReference>
<comment type="function">
    <text evidence="8">May play the central regulatory role in sporulation. It may be an element of the effector pathway responsible for the activation of sporulation genes in response to nutritional stress. Spo0A may act in concert with spo0H (a sigma factor) to control the expression of some genes that are critical to the sporulation process.</text>
</comment>
<dbReference type="STRING" id="1528.SAMN04488579_10977"/>
<dbReference type="EMBL" id="FNOU01000009">
    <property type="protein sequence ID" value="SDX87188.1"/>
    <property type="molecule type" value="Genomic_DNA"/>
</dbReference>
<dbReference type="SMART" id="SM00388">
    <property type="entry name" value="HisKA"/>
    <property type="match status" value="1"/>
</dbReference>
<dbReference type="PANTHER" id="PTHR45339:SF1">
    <property type="entry name" value="HYBRID SIGNAL TRANSDUCTION HISTIDINE KINASE J"/>
    <property type="match status" value="1"/>
</dbReference>